<dbReference type="SUPFAM" id="SSF56300">
    <property type="entry name" value="Metallo-dependent phosphatases"/>
    <property type="match status" value="1"/>
</dbReference>
<dbReference type="Pfam" id="PF00149">
    <property type="entry name" value="Metallophos"/>
    <property type="match status" value="1"/>
</dbReference>
<dbReference type="PANTHER" id="PTHR31302:SF0">
    <property type="entry name" value="TRANSMEMBRANE PROTEIN WITH METALLOPHOSPHOESTERASE DOMAIN"/>
    <property type="match status" value="1"/>
</dbReference>
<keyword evidence="1" id="KW-0472">Membrane</keyword>
<reference evidence="4" key="1">
    <citation type="submission" date="2022-11" db="UniProtKB">
        <authorList>
            <consortium name="WormBaseParasite"/>
        </authorList>
    </citation>
    <scope>IDENTIFICATION</scope>
</reference>
<proteinExistence type="predicted"/>
<evidence type="ECO:0000256" key="1">
    <source>
        <dbReference type="SAM" id="Phobius"/>
    </source>
</evidence>
<feature type="transmembrane region" description="Helical" evidence="1">
    <location>
        <begin position="107"/>
        <end position="137"/>
    </location>
</feature>
<dbReference type="AlphaFoldDB" id="A0A915C5T4"/>
<dbReference type="GO" id="GO:0016787">
    <property type="term" value="F:hydrolase activity"/>
    <property type="evidence" value="ECO:0007669"/>
    <property type="project" value="InterPro"/>
</dbReference>
<evidence type="ECO:0000259" key="2">
    <source>
        <dbReference type="Pfam" id="PF00149"/>
    </source>
</evidence>
<feature type="transmembrane region" description="Helical" evidence="1">
    <location>
        <begin position="43"/>
        <end position="61"/>
    </location>
</feature>
<accession>A0A915C5T4</accession>
<evidence type="ECO:0000313" key="4">
    <source>
        <dbReference type="WBParaSite" id="PgR092_g001_t01"/>
    </source>
</evidence>
<dbReference type="InterPro" id="IPR051158">
    <property type="entry name" value="Metallophosphoesterase_sf"/>
</dbReference>
<name>A0A915C5T4_PARUN</name>
<evidence type="ECO:0000313" key="3">
    <source>
        <dbReference type="Proteomes" id="UP000887569"/>
    </source>
</evidence>
<dbReference type="InterPro" id="IPR029052">
    <property type="entry name" value="Metallo-depent_PP-like"/>
</dbReference>
<feature type="transmembrane region" description="Helical" evidence="1">
    <location>
        <begin position="73"/>
        <end position="95"/>
    </location>
</feature>
<dbReference type="PANTHER" id="PTHR31302">
    <property type="entry name" value="TRANSMEMBRANE PROTEIN WITH METALLOPHOSPHOESTERASE DOMAIN-RELATED"/>
    <property type="match status" value="1"/>
</dbReference>
<feature type="transmembrane region" description="Helical" evidence="1">
    <location>
        <begin position="158"/>
        <end position="177"/>
    </location>
</feature>
<dbReference type="Proteomes" id="UP000887569">
    <property type="component" value="Unplaced"/>
</dbReference>
<dbReference type="WBParaSite" id="PgR092_g001_t01">
    <property type="protein sequence ID" value="PgR092_g001_t01"/>
    <property type="gene ID" value="PgR092_g001"/>
</dbReference>
<feature type="transmembrane region" description="Helical" evidence="1">
    <location>
        <begin position="12"/>
        <end position="31"/>
    </location>
</feature>
<feature type="domain" description="Calcineurin-like phosphoesterase" evidence="2">
    <location>
        <begin position="199"/>
        <end position="375"/>
    </location>
</feature>
<sequence>MLRWFERRRMLWEYGCVLITIELCVSVWRTFSHGMYHAQLARIHDIFHIEIMMCISSMLIFKRFIQVLKKVKVDVYVYALRATLIVFIILSHISWTMSILYIPDESIIAIICFICLAIYLHLVCFLVLFIVVEFIAIRVRLPSIYLATFIRCKVKNTALSVILSAFFVLIGLAVTRFSPVVRRVDVIIEGLPPSFNDFSIALLTDVHIGPTVGRERIRRIVSLTNSLQPNAVAIAGDLVDGFINRDASNALPLAKLRSKYGTFYVTGNHEYYHSDVDEWLKFFTTHLNMTVLRNSHIKLYSNQGDNYLCMAGVDDFITEKLRITDHHMDAARALQGCEVNAPAILLVHQPNGADKIIRSIGNQRIDLILAGHTHGGQFYIFWPFAYIKNAYLYGLYKVSGSSTQIYVSPGVNYWGPPVKMINLWS</sequence>
<dbReference type="InterPro" id="IPR004843">
    <property type="entry name" value="Calcineurin-like_PHP"/>
</dbReference>
<dbReference type="Gene3D" id="3.60.21.10">
    <property type="match status" value="1"/>
</dbReference>
<keyword evidence="1" id="KW-0812">Transmembrane</keyword>
<protein>
    <submittedName>
        <fullName evidence="4">Calcineurin-like phosphoesterase domain-containing protein</fullName>
    </submittedName>
</protein>
<keyword evidence="3" id="KW-1185">Reference proteome</keyword>
<organism evidence="3 4">
    <name type="scientific">Parascaris univalens</name>
    <name type="common">Nematode worm</name>
    <dbReference type="NCBI Taxonomy" id="6257"/>
    <lineage>
        <taxon>Eukaryota</taxon>
        <taxon>Metazoa</taxon>
        <taxon>Ecdysozoa</taxon>
        <taxon>Nematoda</taxon>
        <taxon>Chromadorea</taxon>
        <taxon>Rhabditida</taxon>
        <taxon>Spirurina</taxon>
        <taxon>Ascaridomorpha</taxon>
        <taxon>Ascaridoidea</taxon>
        <taxon>Ascarididae</taxon>
        <taxon>Parascaris</taxon>
    </lineage>
</organism>
<dbReference type="CDD" id="cd07385">
    <property type="entry name" value="MPP_YkuE_C"/>
    <property type="match status" value="1"/>
</dbReference>
<keyword evidence="1" id="KW-1133">Transmembrane helix</keyword>